<keyword evidence="8" id="KW-1185">Reference proteome</keyword>
<keyword evidence="2" id="KW-0645">Protease</keyword>
<comment type="similarity">
    <text evidence="1">Belongs to the peptidase S1C family.</text>
</comment>
<feature type="transmembrane region" description="Helical" evidence="5">
    <location>
        <begin position="137"/>
        <end position="157"/>
    </location>
</feature>
<dbReference type="PROSITE" id="PS50106">
    <property type="entry name" value="PDZ"/>
    <property type="match status" value="1"/>
</dbReference>
<name>A0A7Y5ZYL7_9CELL</name>
<reference evidence="7 8" key="1">
    <citation type="submission" date="2020-05" db="EMBL/GenBank/DDBJ databases">
        <title>Genome Sequencing of Type Strains.</title>
        <authorList>
            <person name="Lemaire J.F."/>
            <person name="Inderbitzin P."/>
            <person name="Gregorio O.A."/>
            <person name="Collins S.B."/>
            <person name="Wespe N."/>
            <person name="Knight-Connoni V."/>
        </authorList>
    </citation>
    <scope>NUCLEOTIDE SEQUENCE [LARGE SCALE GENOMIC DNA]</scope>
    <source>
        <strain evidence="7 8">ATCC 25174</strain>
    </source>
</reference>
<feature type="compositionally biased region" description="Pro residues" evidence="4">
    <location>
        <begin position="32"/>
        <end position="44"/>
    </location>
</feature>
<dbReference type="SUPFAM" id="SSF50494">
    <property type="entry name" value="Trypsin-like serine proteases"/>
    <property type="match status" value="1"/>
</dbReference>
<dbReference type="InterPro" id="IPR036034">
    <property type="entry name" value="PDZ_sf"/>
</dbReference>
<protein>
    <submittedName>
        <fullName evidence="7">PDZ domain-containing protein</fullName>
    </submittedName>
</protein>
<keyword evidence="3" id="KW-0378">Hydrolase</keyword>
<evidence type="ECO:0000256" key="5">
    <source>
        <dbReference type="SAM" id="Phobius"/>
    </source>
</evidence>
<dbReference type="InterPro" id="IPR001940">
    <property type="entry name" value="Peptidase_S1C"/>
</dbReference>
<dbReference type="Gene3D" id="2.30.42.10">
    <property type="match status" value="1"/>
</dbReference>
<dbReference type="InterPro" id="IPR009003">
    <property type="entry name" value="Peptidase_S1_PA"/>
</dbReference>
<dbReference type="SUPFAM" id="SSF50156">
    <property type="entry name" value="PDZ domain-like"/>
    <property type="match status" value="1"/>
</dbReference>
<evidence type="ECO:0000259" key="6">
    <source>
        <dbReference type="PROSITE" id="PS50106"/>
    </source>
</evidence>
<dbReference type="InterPro" id="IPR043504">
    <property type="entry name" value="Peptidase_S1_PA_chymotrypsin"/>
</dbReference>
<feature type="region of interest" description="Disordered" evidence="4">
    <location>
        <begin position="1"/>
        <end position="119"/>
    </location>
</feature>
<proteinExistence type="inferred from homology"/>
<evidence type="ECO:0000313" key="7">
    <source>
        <dbReference type="EMBL" id="NUU15933.1"/>
    </source>
</evidence>
<evidence type="ECO:0000313" key="8">
    <source>
        <dbReference type="Proteomes" id="UP000565724"/>
    </source>
</evidence>
<dbReference type="InterPro" id="IPR051201">
    <property type="entry name" value="Chloro_Bact_Ser_Proteases"/>
</dbReference>
<dbReference type="Gene3D" id="2.40.10.10">
    <property type="entry name" value="Trypsin-like serine proteases"/>
    <property type="match status" value="2"/>
</dbReference>
<evidence type="ECO:0000256" key="3">
    <source>
        <dbReference type="ARBA" id="ARBA00022801"/>
    </source>
</evidence>
<dbReference type="Pfam" id="PF13365">
    <property type="entry name" value="Trypsin_2"/>
    <property type="match status" value="1"/>
</dbReference>
<dbReference type="Proteomes" id="UP000565724">
    <property type="component" value="Unassembled WGS sequence"/>
</dbReference>
<keyword evidence="5" id="KW-1133">Transmembrane helix</keyword>
<dbReference type="EMBL" id="JABMCI010000037">
    <property type="protein sequence ID" value="NUU15933.1"/>
    <property type="molecule type" value="Genomic_DNA"/>
</dbReference>
<dbReference type="AlphaFoldDB" id="A0A7Y5ZYL7"/>
<evidence type="ECO:0000256" key="2">
    <source>
        <dbReference type="ARBA" id="ARBA00022670"/>
    </source>
</evidence>
<dbReference type="PANTHER" id="PTHR43343:SF3">
    <property type="entry name" value="PROTEASE DO-LIKE 8, CHLOROPLASTIC"/>
    <property type="match status" value="1"/>
</dbReference>
<gene>
    <name evidence="7" type="ORF">HP550_01535</name>
</gene>
<keyword evidence="5" id="KW-0812">Transmembrane</keyword>
<evidence type="ECO:0000256" key="4">
    <source>
        <dbReference type="SAM" id="MobiDB-lite"/>
    </source>
</evidence>
<keyword evidence="5" id="KW-0472">Membrane</keyword>
<feature type="region of interest" description="Disordered" evidence="4">
    <location>
        <begin position="419"/>
        <end position="440"/>
    </location>
</feature>
<dbReference type="SMART" id="SM00228">
    <property type="entry name" value="PDZ"/>
    <property type="match status" value="1"/>
</dbReference>
<accession>A0A7Y5ZYL7</accession>
<organism evidence="7 8">
    <name type="scientific">Cellulomonas humilata</name>
    <dbReference type="NCBI Taxonomy" id="144055"/>
    <lineage>
        <taxon>Bacteria</taxon>
        <taxon>Bacillati</taxon>
        <taxon>Actinomycetota</taxon>
        <taxon>Actinomycetes</taxon>
        <taxon>Micrococcales</taxon>
        <taxon>Cellulomonadaceae</taxon>
        <taxon>Cellulomonas</taxon>
    </lineage>
</organism>
<evidence type="ECO:0000256" key="1">
    <source>
        <dbReference type="ARBA" id="ARBA00010541"/>
    </source>
</evidence>
<dbReference type="Pfam" id="PF13180">
    <property type="entry name" value="PDZ_2"/>
    <property type="match status" value="1"/>
</dbReference>
<dbReference type="InterPro" id="IPR001478">
    <property type="entry name" value="PDZ"/>
</dbReference>
<dbReference type="PRINTS" id="PR00834">
    <property type="entry name" value="PROTEASES2C"/>
</dbReference>
<dbReference type="CDD" id="cd06779">
    <property type="entry name" value="cpPDZ_Deg_HtrA-like"/>
    <property type="match status" value="1"/>
</dbReference>
<dbReference type="GO" id="GO:0006508">
    <property type="term" value="P:proteolysis"/>
    <property type="evidence" value="ECO:0007669"/>
    <property type="project" value="UniProtKB-KW"/>
</dbReference>
<dbReference type="PANTHER" id="PTHR43343">
    <property type="entry name" value="PEPTIDASE S12"/>
    <property type="match status" value="1"/>
</dbReference>
<dbReference type="RefSeq" id="WP_175345840.1">
    <property type="nucleotide sequence ID" value="NZ_JABMCI010000037.1"/>
</dbReference>
<feature type="domain" description="PDZ" evidence="6">
    <location>
        <begin position="407"/>
        <end position="484"/>
    </location>
</feature>
<sequence length="499" mass="50214">MTTPDDVQPVPVPAGEAPASPFASPSGRRTLPPTPDVAPAPVPDAAPVAEDPPARAEQVRPPGTHWSVPHGSVPSAAPTSPFAPPNPSGPAAHQPAPESWAGVPYAATDVPSEPAPGPSGVPHTVVLHRKRRRTLSAAWLVPLLVLALAAGAIGGVVGSRLGEDDHLADAGLPLAAAGSNTIVRAPESVAGIAAGVLPSVVSIQVDGPEGSATGSGFVLRGDGYLVTNNHVIAQADDAGTTITVTFGDGSEQEASIVGRTSDYDLAVLKVDVQGLTPLLLGDSDEVVVGDAVVAVGAPLGLAGTVTTGIVSALNRPVSAGESEDPDDQAFINAIQTDAAINPGNSGGPLVNAAGEVIGINSAIAQPPGSTSLVGGSIGLGFAIPSNQVRRTSDQLIETGHATYPIIGVLLDQRYTGEGVQVSSSAQEDRQPVTADGPAERAGIHPGDVILAIDGRPVTDPDELIVAIRARTPGDTIVLHVRSGSSERDVRVKLDESPTD</sequence>
<dbReference type="GO" id="GO:0004252">
    <property type="term" value="F:serine-type endopeptidase activity"/>
    <property type="evidence" value="ECO:0007669"/>
    <property type="project" value="InterPro"/>
</dbReference>
<comment type="caution">
    <text evidence="7">The sequence shown here is derived from an EMBL/GenBank/DDBJ whole genome shotgun (WGS) entry which is preliminary data.</text>
</comment>